<feature type="compositionally biased region" description="Basic and acidic residues" evidence="1">
    <location>
        <begin position="1"/>
        <end position="31"/>
    </location>
</feature>
<dbReference type="AlphaFoldDB" id="A0A2I2KXA9"/>
<proteinExistence type="predicted"/>
<dbReference type="Proteomes" id="UP000234331">
    <property type="component" value="Unassembled WGS sequence"/>
</dbReference>
<evidence type="ECO:0000313" key="3">
    <source>
        <dbReference type="Proteomes" id="UP000234331"/>
    </source>
</evidence>
<name>A0A2I2KXA9_9ACTN</name>
<reference evidence="2 3" key="1">
    <citation type="submission" date="2017-06" db="EMBL/GenBank/DDBJ databases">
        <authorList>
            <person name="Kim H.J."/>
            <person name="Triplett B.A."/>
        </authorList>
    </citation>
    <scope>NUCLEOTIDE SEQUENCE [LARGE SCALE GENOMIC DNA]</scope>
    <source>
        <strain evidence="2">FRACA_ARgP5</strain>
    </source>
</reference>
<evidence type="ECO:0000313" key="2">
    <source>
        <dbReference type="EMBL" id="SNQ50301.1"/>
    </source>
</evidence>
<sequence>MNDSGGRPDDDRGILARSAEEMPDDLEKRISGETSPVPATLLAVTAQGRFGLVHPRSAAS</sequence>
<dbReference type="EMBL" id="FZMO01000377">
    <property type="protein sequence ID" value="SNQ50301.1"/>
    <property type="molecule type" value="Genomic_DNA"/>
</dbReference>
<organism evidence="2 3">
    <name type="scientific">Frankia canadensis</name>
    <dbReference type="NCBI Taxonomy" id="1836972"/>
    <lineage>
        <taxon>Bacteria</taxon>
        <taxon>Bacillati</taxon>
        <taxon>Actinomycetota</taxon>
        <taxon>Actinomycetes</taxon>
        <taxon>Frankiales</taxon>
        <taxon>Frankiaceae</taxon>
        <taxon>Frankia</taxon>
    </lineage>
</organism>
<evidence type="ECO:0000256" key="1">
    <source>
        <dbReference type="SAM" id="MobiDB-lite"/>
    </source>
</evidence>
<accession>A0A2I2KXA9</accession>
<keyword evidence="3" id="KW-1185">Reference proteome</keyword>
<gene>
    <name evidence="2" type="ORF">FRACA_4380003</name>
</gene>
<protein>
    <submittedName>
        <fullName evidence="2">Uncharacterized protein</fullName>
    </submittedName>
</protein>
<feature type="region of interest" description="Disordered" evidence="1">
    <location>
        <begin position="1"/>
        <end position="34"/>
    </location>
</feature>